<reference evidence="4 5" key="1">
    <citation type="submission" date="2018-11" db="EMBL/GenBank/DDBJ databases">
        <title>Genomic Encyclopedia of Type Strains, Phase IV (KMG-IV): sequencing the most valuable type-strain genomes for metagenomic binning, comparative biology and taxonomic classification.</title>
        <authorList>
            <person name="Goeker M."/>
        </authorList>
    </citation>
    <scope>NUCLEOTIDE SEQUENCE [LARGE SCALE GENOMIC DNA]</scope>
    <source>
        <strain evidence="4 5">DSM 101684</strain>
    </source>
</reference>
<dbReference type="EMBL" id="RKQL01000001">
    <property type="protein sequence ID" value="RPE72548.1"/>
    <property type="molecule type" value="Genomic_DNA"/>
</dbReference>
<accession>A0A3N4UR92</accession>
<feature type="transmembrane region" description="Helical" evidence="2">
    <location>
        <begin position="395"/>
        <end position="421"/>
    </location>
</feature>
<keyword evidence="5" id="KW-1185">Reference proteome</keyword>
<evidence type="ECO:0000256" key="1">
    <source>
        <dbReference type="ARBA" id="ARBA00022612"/>
    </source>
</evidence>
<protein>
    <submittedName>
        <fullName evidence="4">TP901 family phage tail tape measure protein</fullName>
    </submittedName>
</protein>
<dbReference type="PANTHER" id="PTHR37813:SF1">
    <property type="entry name" value="FELS-2 PROPHAGE PROTEIN"/>
    <property type="match status" value="1"/>
</dbReference>
<keyword evidence="1" id="KW-1188">Viral release from host cell</keyword>
<keyword evidence="2" id="KW-1133">Transmembrane helix</keyword>
<dbReference type="OrthoDB" id="8019720at2"/>
<evidence type="ECO:0000256" key="2">
    <source>
        <dbReference type="SAM" id="Phobius"/>
    </source>
</evidence>
<gene>
    <name evidence="4" type="ORF">EDC62_0239</name>
</gene>
<feature type="domain" description="Phage tail tape measure protein" evidence="3">
    <location>
        <begin position="110"/>
        <end position="285"/>
    </location>
</feature>
<evidence type="ECO:0000259" key="3">
    <source>
        <dbReference type="Pfam" id="PF10145"/>
    </source>
</evidence>
<comment type="caution">
    <text evidence="4">The sequence shown here is derived from an EMBL/GenBank/DDBJ whole genome shotgun (WGS) entry which is preliminary data.</text>
</comment>
<keyword evidence="2" id="KW-0472">Membrane</keyword>
<dbReference type="PANTHER" id="PTHR37813">
    <property type="entry name" value="FELS-2 PROPHAGE PROTEIN"/>
    <property type="match status" value="1"/>
</dbReference>
<dbReference type="AlphaFoldDB" id="A0A3N4UR92"/>
<evidence type="ECO:0000313" key="5">
    <source>
        <dbReference type="Proteomes" id="UP000272193"/>
    </source>
</evidence>
<feature type="transmembrane region" description="Helical" evidence="2">
    <location>
        <begin position="530"/>
        <end position="550"/>
    </location>
</feature>
<dbReference type="InterPro" id="IPR010090">
    <property type="entry name" value="Phage_tape_meas"/>
</dbReference>
<organism evidence="4 5">
    <name type="scientific">Tibeticola sediminis</name>
    <dbReference type="NCBI Taxonomy" id="1917811"/>
    <lineage>
        <taxon>Bacteria</taxon>
        <taxon>Pseudomonadati</taxon>
        <taxon>Pseudomonadota</taxon>
        <taxon>Betaproteobacteria</taxon>
        <taxon>Burkholderiales</taxon>
        <taxon>Comamonadaceae</taxon>
        <taxon>Tibeticola</taxon>
    </lineage>
</organism>
<dbReference type="Pfam" id="PF10145">
    <property type="entry name" value="PhageMin_Tail"/>
    <property type="match status" value="1"/>
</dbReference>
<name>A0A3N4UR92_9BURK</name>
<sequence>MSLAGMTVGVVISAIDRASAPIKQIQGATGKLGEALERISTKAALAGAALHGMALATSGLSARMQQIGMHALQSFASFDDARAVIASMPGVTKESLDKMQAAAFAFTRQNKATITDYYNTAYNILSAGIPDALATYATEVAIKVGQATRGSADEAGEAVAILFNNMRDGSREASGEFARMGDIITATQQRFQLRNLSQLTEGLKYATPAAKTAKLAVSDMAAAVGRLNSAGLQGSMAGTALASMLANRFKAAQEIGFKVAVKKGTGELDLARTLENLKRRIGDINKLAPEMEDKLRKGFGDEGFRAVMLLLTQTETLKDDLAAIRDSAGSFESASKIINDSAGAKWQQMVNRMEQTWIRLGQALMPIKDAIAGVVLRVVDAIDGLIERFPKVTAAAVAGLAGLSTALAALGTALIAVGALGKLRGIIGLLRGGKAAATGQPSGNGDLIGGAVEAVTGGVQKVWVVNMPGGGLAGGMPDLGGKGGGVAGAARSLGARLRSLVAAVASSAWGAIVSGAGAAARAIALVGRALLLNPIGLTLTAIATAAYLIWRHWDVIGPKLAAVWQTVKDAFNSAWQWISTLPARMLEAGRAILDGLIGGIRERWQALKESVTGIASGIADTVKGALGIRSPSRVFAAIGGHLMTGLSQGITQAANLPLAALRGVAGALAAPIAAGAVTLSAHAMPAPQVIAPAPLAMPAPSAAAGQMPSMTPAQINITVNLNGQATPDAAQDVAAAVRREVERALADMSRRDALARRAALIDGGMA</sequence>
<evidence type="ECO:0000313" key="4">
    <source>
        <dbReference type="EMBL" id="RPE72548.1"/>
    </source>
</evidence>
<proteinExistence type="predicted"/>
<dbReference type="NCBIfam" id="TIGR01760">
    <property type="entry name" value="tape_meas_TP901"/>
    <property type="match status" value="1"/>
</dbReference>
<dbReference type="Proteomes" id="UP000272193">
    <property type="component" value="Unassembled WGS sequence"/>
</dbReference>
<dbReference type="RefSeq" id="WP_124219547.1">
    <property type="nucleotide sequence ID" value="NZ_RKQL01000001.1"/>
</dbReference>
<keyword evidence="2" id="KW-0812">Transmembrane</keyword>